<evidence type="ECO:0000313" key="1">
    <source>
        <dbReference type="EMBL" id="PTB56107.1"/>
    </source>
</evidence>
<dbReference type="AlphaFoldDB" id="A0A2T4AGB2"/>
<dbReference type="RefSeq" id="XP_024775784.1">
    <property type="nucleotide sequence ID" value="XM_024914991.1"/>
</dbReference>
<proteinExistence type="predicted"/>
<organism evidence="1 2">
    <name type="scientific">Trichoderma harzianum CBS 226.95</name>
    <dbReference type="NCBI Taxonomy" id="983964"/>
    <lineage>
        <taxon>Eukaryota</taxon>
        <taxon>Fungi</taxon>
        <taxon>Dikarya</taxon>
        <taxon>Ascomycota</taxon>
        <taxon>Pezizomycotina</taxon>
        <taxon>Sordariomycetes</taxon>
        <taxon>Hypocreomycetidae</taxon>
        <taxon>Hypocreales</taxon>
        <taxon>Hypocreaceae</taxon>
        <taxon>Trichoderma</taxon>
    </lineage>
</organism>
<sequence>MFQYYSSTPAATPPTSISISFDASPRLGLPTCILADGDITDHQRTGDGLGSGDVSLTRTCSSYQQHHRPSSVCNYRYLRSVVCVVLHRCDSSNNSTRSACPFWVCSKCMRLASRDSMPPRDPVYSMIDSGHSIAKFTVFFAPRRGLRLVWWRRTTARTTLSKLAMERPGLSGMAFGS</sequence>
<reference evidence="1 2" key="1">
    <citation type="submission" date="2016-07" db="EMBL/GenBank/DDBJ databases">
        <title>Multiple horizontal gene transfer events from other fungi enriched the ability of initially mycotrophic Trichoderma (Ascomycota) to feed on dead plant biomass.</title>
        <authorList>
            <consortium name="DOE Joint Genome Institute"/>
            <person name="Aerts A."/>
            <person name="Atanasova L."/>
            <person name="Chenthamara K."/>
            <person name="Zhang J."/>
            <person name="Grujic M."/>
            <person name="Henrissat B."/>
            <person name="Kuo A."/>
            <person name="Salamov A."/>
            <person name="Lipzen A."/>
            <person name="Labutti K."/>
            <person name="Barry K."/>
            <person name="Miao Y."/>
            <person name="Rahimi M.J."/>
            <person name="Shen Q."/>
            <person name="Grigoriev I.V."/>
            <person name="Kubicek C.P."/>
            <person name="Druzhinina I.S."/>
        </authorList>
    </citation>
    <scope>NUCLEOTIDE SEQUENCE [LARGE SCALE GENOMIC DNA]</scope>
    <source>
        <strain evidence="1 2">CBS 226.95</strain>
    </source>
</reference>
<evidence type="ECO:0000313" key="2">
    <source>
        <dbReference type="Proteomes" id="UP000241690"/>
    </source>
</evidence>
<protein>
    <submittedName>
        <fullName evidence="1">Uncharacterized protein</fullName>
    </submittedName>
</protein>
<name>A0A2T4AGB2_TRIHA</name>
<dbReference type="Proteomes" id="UP000241690">
    <property type="component" value="Unassembled WGS sequence"/>
</dbReference>
<gene>
    <name evidence="1" type="ORF">M431DRAFT_417446</name>
</gene>
<dbReference type="EMBL" id="KZ679679">
    <property type="protein sequence ID" value="PTB56107.1"/>
    <property type="molecule type" value="Genomic_DNA"/>
</dbReference>
<accession>A0A2T4AGB2</accession>
<dbReference type="GeneID" id="36623557"/>
<keyword evidence="2" id="KW-1185">Reference proteome</keyword>